<dbReference type="InterPro" id="IPR001173">
    <property type="entry name" value="Glyco_trans_2-like"/>
</dbReference>
<dbReference type="InterPro" id="IPR029044">
    <property type="entry name" value="Nucleotide-diphossugar_trans"/>
</dbReference>
<feature type="domain" description="Glycosyltransferase 2-like" evidence="1">
    <location>
        <begin position="4"/>
        <end position="150"/>
    </location>
</feature>
<dbReference type="SUPFAM" id="SSF53448">
    <property type="entry name" value="Nucleotide-diphospho-sugar transferases"/>
    <property type="match status" value="1"/>
</dbReference>
<dbReference type="Proteomes" id="UP000034690">
    <property type="component" value="Unassembled WGS sequence"/>
</dbReference>
<comment type="caution">
    <text evidence="2">The sequence shown here is derived from an EMBL/GenBank/DDBJ whole genome shotgun (WGS) entry which is preliminary data.</text>
</comment>
<accession>A0A0G0NEE0</accession>
<reference evidence="2 3" key="1">
    <citation type="journal article" date="2015" name="Nature">
        <title>rRNA introns, odd ribosomes, and small enigmatic genomes across a large radiation of phyla.</title>
        <authorList>
            <person name="Brown C.T."/>
            <person name="Hug L.A."/>
            <person name="Thomas B.C."/>
            <person name="Sharon I."/>
            <person name="Castelle C.J."/>
            <person name="Singh A."/>
            <person name="Wilkins M.J."/>
            <person name="Williams K.H."/>
            <person name="Banfield J.F."/>
        </authorList>
    </citation>
    <scope>NUCLEOTIDE SEQUENCE [LARGE SCALE GENOMIC DNA]</scope>
</reference>
<evidence type="ECO:0000313" key="2">
    <source>
        <dbReference type="EMBL" id="KKR11156.1"/>
    </source>
</evidence>
<dbReference type="Gene3D" id="3.90.550.10">
    <property type="entry name" value="Spore Coat Polysaccharide Biosynthesis Protein SpsA, Chain A"/>
    <property type="match status" value="1"/>
</dbReference>
<dbReference type="PATRIC" id="fig|1618551.3.peg.1173"/>
<sequence length="234" mass="26664">MKLSIIIPVYNEERTVAEIINRVKKVGFPANISREVIVVNDASIDKTDKILKKIDGIKIYTHETNQGKGAAVMTGLKYSEGDVVVIQDADLEYNPEDIIHLIAPILDNKGEVVYGSRLKNYPLRLSGKRKTPLITHYLGNKLLSFITSFLYGNYLSDMETGHKAFKKSVIAGMEIHSKRFDFEPEFTAKILKTGHRILEIPVKVKPRGYDEGKKITWKDGFYALWTLIKYRFVD</sequence>
<dbReference type="InterPro" id="IPR050256">
    <property type="entry name" value="Glycosyltransferase_2"/>
</dbReference>
<name>A0A0G0NEE0_9BACT</name>
<proteinExistence type="predicted"/>
<evidence type="ECO:0000313" key="3">
    <source>
        <dbReference type="Proteomes" id="UP000034690"/>
    </source>
</evidence>
<dbReference type="Pfam" id="PF00535">
    <property type="entry name" value="Glycos_transf_2"/>
    <property type="match status" value="1"/>
</dbReference>
<gene>
    <name evidence="2" type="ORF">UT40_C0040G0004</name>
</gene>
<dbReference type="EMBL" id="LBWQ01000040">
    <property type="protein sequence ID" value="KKR11156.1"/>
    <property type="molecule type" value="Genomic_DNA"/>
</dbReference>
<organism evidence="2 3">
    <name type="scientific">Candidatus Woesebacteria bacterium GW2011_GWA1_39_21b</name>
    <dbReference type="NCBI Taxonomy" id="1618551"/>
    <lineage>
        <taxon>Bacteria</taxon>
        <taxon>Candidatus Woeseibacteriota</taxon>
    </lineage>
</organism>
<evidence type="ECO:0000259" key="1">
    <source>
        <dbReference type="Pfam" id="PF00535"/>
    </source>
</evidence>
<protein>
    <recommendedName>
        <fullName evidence="1">Glycosyltransferase 2-like domain-containing protein</fullName>
    </recommendedName>
</protein>
<dbReference type="AlphaFoldDB" id="A0A0G0NEE0"/>
<dbReference type="PANTHER" id="PTHR48090">
    <property type="entry name" value="UNDECAPRENYL-PHOSPHATE 4-DEOXY-4-FORMAMIDO-L-ARABINOSE TRANSFERASE-RELATED"/>
    <property type="match status" value="1"/>
</dbReference>
<dbReference type="CDD" id="cd04179">
    <property type="entry name" value="DPM_DPG-synthase_like"/>
    <property type="match status" value="1"/>
</dbReference>
<dbReference type="PANTHER" id="PTHR48090:SF7">
    <property type="entry name" value="RFBJ PROTEIN"/>
    <property type="match status" value="1"/>
</dbReference>